<feature type="region of interest" description="Disordered" evidence="1">
    <location>
        <begin position="1"/>
        <end position="39"/>
    </location>
</feature>
<dbReference type="EMBL" id="JAKCXM010000041">
    <property type="protein sequence ID" value="KAJ0405683.1"/>
    <property type="molecule type" value="Genomic_DNA"/>
</dbReference>
<feature type="compositionally biased region" description="Polar residues" evidence="1">
    <location>
        <begin position="10"/>
        <end position="39"/>
    </location>
</feature>
<name>A0AAD5Q942_PYTIN</name>
<sequence>MHHPKAPAPSATTDDTPSNGTQQFVDLSTPSPTSRHLQQNTLSASKLGAMRPQINAPHMSHAAAQSKPTSFLSSDQFVVHTINGASTAVPAGTGHPRRRRRPNVDALMRSSMMSQRLSSMHAKPSFVGPPAGSDVVSVPILGDCAFEAKYTIRFSQDDVGPADVTPMAQLAMLRETMASMTNKAGRLDRATLSQAFEVAPDDAAARAGIENLTKSLSVEWASSGINSPADISTSCISEPWSSSSTFAEICL</sequence>
<gene>
    <name evidence="2" type="ORF">P43SY_007324</name>
</gene>
<reference evidence="2" key="1">
    <citation type="submission" date="2021-12" db="EMBL/GenBank/DDBJ databases">
        <title>Prjna785345.</title>
        <authorList>
            <person name="Rujirawat T."/>
            <person name="Krajaejun T."/>
        </authorList>
    </citation>
    <scope>NUCLEOTIDE SEQUENCE</scope>
    <source>
        <strain evidence="2">Pi057C3</strain>
    </source>
</reference>
<comment type="caution">
    <text evidence="2">The sequence shown here is derived from an EMBL/GenBank/DDBJ whole genome shotgun (WGS) entry which is preliminary data.</text>
</comment>
<proteinExistence type="predicted"/>
<evidence type="ECO:0000256" key="1">
    <source>
        <dbReference type="SAM" id="MobiDB-lite"/>
    </source>
</evidence>
<protein>
    <submittedName>
        <fullName evidence="2">Uncharacterized protein</fullName>
    </submittedName>
</protein>
<organism evidence="2 3">
    <name type="scientific">Pythium insidiosum</name>
    <name type="common">Pythiosis disease agent</name>
    <dbReference type="NCBI Taxonomy" id="114742"/>
    <lineage>
        <taxon>Eukaryota</taxon>
        <taxon>Sar</taxon>
        <taxon>Stramenopiles</taxon>
        <taxon>Oomycota</taxon>
        <taxon>Peronosporomycetes</taxon>
        <taxon>Pythiales</taxon>
        <taxon>Pythiaceae</taxon>
        <taxon>Pythium</taxon>
    </lineage>
</organism>
<dbReference type="AlphaFoldDB" id="A0AAD5Q942"/>
<keyword evidence="3" id="KW-1185">Reference proteome</keyword>
<evidence type="ECO:0000313" key="2">
    <source>
        <dbReference type="EMBL" id="KAJ0405683.1"/>
    </source>
</evidence>
<dbReference type="Proteomes" id="UP001209570">
    <property type="component" value="Unassembled WGS sequence"/>
</dbReference>
<evidence type="ECO:0000313" key="3">
    <source>
        <dbReference type="Proteomes" id="UP001209570"/>
    </source>
</evidence>
<accession>A0AAD5Q942</accession>